<dbReference type="GO" id="GO:0048235">
    <property type="term" value="P:pollen sperm cell differentiation"/>
    <property type="evidence" value="ECO:0007669"/>
    <property type="project" value="UniProtKB-ARBA"/>
</dbReference>
<feature type="region of interest" description="Disordered" evidence="8">
    <location>
        <begin position="133"/>
        <end position="196"/>
    </location>
</feature>
<dbReference type="InterPro" id="IPR017930">
    <property type="entry name" value="Myb_dom"/>
</dbReference>
<dbReference type="EMBL" id="KE344534">
    <property type="protein sequence ID" value="EXB66355.1"/>
    <property type="molecule type" value="Genomic_DNA"/>
</dbReference>
<keyword evidence="2" id="KW-0677">Repeat</keyword>
<dbReference type="OrthoDB" id="2143914at2759"/>
<keyword evidence="6" id="KW-0804">Transcription</keyword>
<keyword evidence="12" id="KW-1185">Reference proteome</keyword>
<evidence type="ECO:0000256" key="2">
    <source>
        <dbReference type="ARBA" id="ARBA00022737"/>
    </source>
</evidence>
<dbReference type="Proteomes" id="UP000030645">
    <property type="component" value="Unassembled WGS sequence"/>
</dbReference>
<dbReference type="GO" id="GO:0045893">
    <property type="term" value="P:positive regulation of DNA-templated transcription"/>
    <property type="evidence" value="ECO:0007669"/>
    <property type="project" value="UniProtKB-ARBA"/>
</dbReference>
<feature type="domain" description="Myb-like" evidence="9">
    <location>
        <begin position="20"/>
        <end position="72"/>
    </location>
</feature>
<feature type="compositionally biased region" description="Low complexity" evidence="8">
    <location>
        <begin position="149"/>
        <end position="171"/>
    </location>
</feature>
<gene>
    <name evidence="11" type="ORF">L484_008100</name>
</gene>
<dbReference type="Pfam" id="PF00249">
    <property type="entry name" value="Myb_DNA-binding"/>
    <property type="match status" value="2"/>
</dbReference>
<dbReference type="SUPFAM" id="SSF46689">
    <property type="entry name" value="Homeodomain-like"/>
    <property type="match status" value="1"/>
</dbReference>
<evidence type="ECO:0000256" key="1">
    <source>
        <dbReference type="ARBA" id="ARBA00004123"/>
    </source>
</evidence>
<evidence type="ECO:0000256" key="6">
    <source>
        <dbReference type="ARBA" id="ARBA00023163"/>
    </source>
</evidence>
<feature type="domain" description="Myb-like" evidence="9">
    <location>
        <begin position="73"/>
        <end position="123"/>
    </location>
</feature>
<dbReference type="PROSITE" id="PS51294">
    <property type="entry name" value="HTH_MYB"/>
    <property type="match status" value="2"/>
</dbReference>
<accession>W9R322</accession>
<dbReference type="CDD" id="cd00167">
    <property type="entry name" value="SANT"/>
    <property type="match status" value="2"/>
</dbReference>
<protein>
    <submittedName>
        <fullName evidence="11">Transcription factor GAMYB</fullName>
    </submittedName>
</protein>
<evidence type="ECO:0000256" key="3">
    <source>
        <dbReference type="ARBA" id="ARBA00023015"/>
    </source>
</evidence>
<name>W9R322_9ROSA</name>
<feature type="domain" description="HTH myb-type" evidence="10">
    <location>
        <begin position="23"/>
        <end position="72"/>
    </location>
</feature>
<feature type="compositionally biased region" description="Gly residues" evidence="8">
    <location>
        <begin position="1"/>
        <end position="19"/>
    </location>
</feature>
<dbReference type="Gene3D" id="1.10.10.60">
    <property type="entry name" value="Homeodomain-like"/>
    <property type="match status" value="2"/>
</dbReference>
<feature type="compositionally biased region" description="Low complexity" evidence="8">
    <location>
        <begin position="281"/>
        <end position="297"/>
    </location>
</feature>
<sequence>MIGNSGGAGSEGGASGSNGEGALKKGPWTATEDQVLIEYVRAHGEGNWNAVQKHSGLNRCGKSCRLRWANHLRPNLKKGAFTPDEERLILELHAKYGNKWARMAAQLPGRTDNEIKNYWNTRVKRRKRQGLPLYPSDIQLSQNNPTTPPSNSITPTTPTTPTFPFQNHSPIPFSPTPPPHSPLSSPLQSNPTLTSPHLFEPHSYPFSSSFTFHRPVPVLGTPLRFKSYPQCSSSVPPTQLSDASCFQFPMSFNPPALSQSVGSQFESGPMCSVKSELPSSQFPQMLQRQQQQQQQPPIAGDDKGEQQQQQQPQIACDDKVTTSEKNSGLLEDLLENLLEEAQRSVESSSEVVAKEEPKEQMNSLPEDLSKLLNFSPNTLQHVPHWYSDSGEIPSSQSLGVTNDNNLSLDMQHLASFFPVAASATTSEYAQSQTPASWDTFPGICKGWFKHT</sequence>
<evidence type="ECO:0000256" key="5">
    <source>
        <dbReference type="ARBA" id="ARBA00023159"/>
    </source>
</evidence>
<dbReference type="AlphaFoldDB" id="W9R322"/>
<evidence type="ECO:0000313" key="12">
    <source>
        <dbReference type="Proteomes" id="UP000030645"/>
    </source>
</evidence>
<evidence type="ECO:0000259" key="10">
    <source>
        <dbReference type="PROSITE" id="PS51294"/>
    </source>
</evidence>
<proteinExistence type="predicted"/>
<keyword evidence="5" id="KW-0010">Activator</keyword>
<evidence type="ECO:0000259" key="9">
    <source>
        <dbReference type="PROSITE" id="PS50090"/>
    </source>
</evidence>
<feature type="region of interest" description="Disordered" evidence="8">
    <location>
        <begin position="258"/>
        <end position="322"/>
    </location>
</feature>
<dbReference type="FunFam" id="1.10.10.60:FF:000119">
    <property type="entry name" value="Transcription factor GAMYB"/>
    <property type="match status" value="1"/>
</dbReference>
<feature type="compositionally biased region" description="Low complexity" evidence="8">
    <location>
        <begin position="182"/>
        <end position="196"/>
    </location>
</feature>
<organism evidence="11 12">
    <name type="scientific">Morus notabilis</name>
    <dbReference type="NCBI Taxonomy" id="981085"/>
    <lineage>
        <taxon>Eukaryota</taxon>
        <taxon>Viridiplantae</taxon>
        <taxon>Streptophyta</taxon>
        <taxon>Embryophyta</taxon>
        <taxon>Tracheophyta</taxon>
        <taxon>Spermatophyta</taxon>
        <taxon>Magnoliopsida</taxon>
        <taxon>eudicotyledons</taxon>
        <taxon>Gunneridae</taxon>
        <taxon>Pentapetalae</taxon>
        <taxon>rosids</taxon>
        <taxon>fabids</taxon>
        <taxon>Rosales</taxon>
        <taxon>Moraceae</taxon>
        <taxon>Moreae</taxon>
        <taxon>Morus</taxon>
    </lineage>
</organism>
<dbReference type="InterPro" id="IPR009057">
    <property type="entry name" value="Homeodomain-like_sf"/>
</dbReference>
<evidence type="ECO:0000313" key="11">
    <source>
        <dbReference type="EMBL" id="EXB66355.1"/>
    </source>
</evidence>
<dbReference type="InterPro" id="IPR001005">
    <property type="entry name" value="SANT/Myb"/>
</dbReference>
<evidence type="ECO:0000256" key="4">
    <source>
        <dbReference type="ARBA" id="ARBA00023125"/>
    </source>
</evidence>
<dbReference type="PANTHER" id="PTHR47995">
    <property type="entry name" value="TRANSCRIPTION FACTOR MYB33-RELATED"/>
    <property type="match status" value="1"/>
</dbReference>
<feature type="domain" description="HTH myb-type" evidence="10">
    <location>
        <begin position="73"/>
        <end position="127"/>
    </location>
</feature>
<dbReference type="PANTHER" id="PTHR47995:SF18">
    <property type="entry name" value="TRANSCRIPTION FACTOR MYB65"/>
    <property type="match status" value="1"/>
</dbReference>
<dbReference type="GO" id="GO:0040008">
    <property type="term" value="P:regulation of growth"/>
    <property type="evidence" value="ECO:0007669"/>
    <property type="project" value="UniProtKB-ARBA"/>
</dbReference>
<dbReference type="GO" id="GO:0005634">
    <property type="term" value="C:nucleus"/>
    <property type="evidence" value="ECO:0007669"/>
    <property type="project" value="UniProtKB-SubCell"/>
</dbReference>
<dbReference type="GO" id="GO:0003677">
    <property type="term" value="F:DNA binding"/>
    <property type="evidence" value="ECO:0007669"/>
    <property type="project" value="UniProtKB-KW"/>
</dbReference>
<keyword evidence="4" id="KW-0238">DNA-binding</keyword>
<feature type="compositionally biased region" description="Pro residues" evidence="8">
    <location>
        <begin position="172"/>
        <end position="181"/>
    </location>
</feature>
<dbReference type="PROSITE" id="PS50090">
    <property type="entry name" value="MYB_LIKE"/>
    <property type="match status" value="2"/>
</dbReference>
<keyword evidence="7" id="KW-0539">Nucleus</keyword>
<evidence type="ECO:0000256" key="8">
    <source>
        <dbReference type="SAM" id="MobiDB-lite"/>
    </source>
</evidence>
<dbReference type="SMART" id="SM00717">
    <property type="entry name" value="SANT"/>
    <property type="match status" value="2"/>
</dbReference>
<reference evidence="12" key="1">
    <citation type="submission" date="2013-01" db="EMBL/GenBank/DDBJ databases">
        <title>Draft Genome Sequence of a Mulberry Tree, Morus notabilis C.K. Schneid.</title>
        <authorList>
            <person name="He N."/>
            <person name="Zhao S."/>
        </authorList>
    </citation>
    <scope>NUCLEOTIDE SEQUENCE</scope>
</reference>
<keyword evidence="3" id="KW-0805">Transcription regulation</keyword>
<dbReference type="GO" id="GO:0009653">
    <property type="term" value="P:anatomical structure morphogenesis"/>
    <property type="evidence" value="ECO:0007669"/>
    <property type="project" value="UniProtKB-ARBA"/>
</dbReference>
<dbReference type="FunFam" id="1.10.10.60:FF:000001">
    <property type="entry name" value="MYB-related transcription factor"/>
    <property type="match status" value="1"/>
</dbReference>
<comment type="subcellular location">
    <subcellularLocation>
        <location evidence="1">Nucleus</location>
    </subcellularLocation>
</comment>
<evidence type="ECO:0000256" key="7">
    <source>
        <dbReference type="ARBA" id="ARBA00023242"/>
    </source>
</evidence>
<dbReference type="KEGG" id="mnt:21391480"/>
<feature type="region of interest" description="Disordered" evidence="8">
    <location>
        <begin position="1"/>
        <end position="26"/>
    </location>
</feature>
<dbReference type="eggNOG" id="KOG0048">
    <property type="taxonomic scope" value="Eukaryota"/>
</dbReference>